<keyword evidence="4 7" id="KW-0812">Transmembrane</keyword>
<dbReference type="GO" id="GO:0005886">
    <property type="term" value="C:plasma membrane"/>
    <property type="evidence" value="ECO:0007669"/>
    <property type="project" value="UniProtKB-SubCell"/>
</dbReference>
<evidence type="ECO:0000256" key="6">
    <source>
        <dbReference type="ARBA" id="ARBA00023136"/>
    </source>
</evidence>
<evidence type="ECO:0000256" key="4">
    <source>
        <dbReference type="ARBA" id="ARBA00022692"/>
    </source>
</evidence>
<accession>A0A0U1L067</accession>
<evidence type="ECO:0000256" key="5">
    <source>
        <dbReference type="ARBA" id="ARBA00022989"/>
    </source>
</evidence>
<evidence type="ECO:0000256" key="2">
    <source>
        <dbReference type="ARBA" id="ARBA00022448"/>
    </source>
</evidence>
<evidence type="ECO:0000256" key="7">
    <source>
        <dbReference type="SAM" id="Phobius"/>
    </source>
</evidence>
<dbReference type="RefSeq" id="WP_021167876.1">
    <property type="nucleotide sequence ID" value="NZ_CTRP01000012.1"/>
</dbReference>
<evidence type="ECO:0000313" key="10">
    <source>
        <dbReference type="Proteomes" id="UP000049855"/>
    </source>
</evidence>
<evidence type="ECO:0000313" key="9">
    <source>
        <dbReference type="EMBL" id="CQR73068.1"/>
    </source>
</evidence>
<dbReference type="InterPro" id="IPR020846">
    <property type="entry name" value="MFS_dom"/>
</dbReference>
<dbReference type="Proteomes" id="UP000049855">
    <property type="component" value="Unassembled WGS sequence"/>
</dbReference>
<organism evidence="9 10">
    <name type="scientific">Sporomusa ovata</name>
    <dbReference type="NCBI Taxonomy" id="2378"/>
    <lineage>
        <taxon>Bacteria</taxon>
        <taxon>Bacillati</taxon>
        <taxon>Bacillota</taxon>
        <taxon>Negativicutes</taxon>
        <taxon>Selenomonadales</taxon>
        <taxon>Sporomusaceae</taxon>
        <taxon>Sporomusa</taxon>
    </lineage>
</organism>
<evidence type="ECO:0000256" key="3">
    <source>
        <dbReference type="ARBA" id="ARBA00022475"/>
    </source>
</evidence>
<feature type="transmembrane region" description="Helical" evidence="7">
    <location>
        <begin position="372"/>
        <end position="395"/>
    </location>
</feature>
<keyword evidence="10" id="KW-1185">Reference proteome</keyword>
<name>A0A0U1L067_9FIRM</name>
<dbReference type="AlphaFoldDB" id="A0A0U1L067"/>
<keyword evidence="6 7" id="KW-0472">Membrane</keyword>
<feature type="transmembrane region" description="Helical" evidence="7">
    <location>
        <begin position="259"/>
        <end position="277"/>
    </location>
</feature>
<dbReference type="CDD" id="cd06173">
    <property type="entry name" value="MFS_MefA_like"/>
    <property type="match status" value="1"/>
</dbReference>
<feature type="transmembrane region" description="Helical" evidence="7">
    <location>
        <begin position="174"/>
        <end position="191"/>
    </location>
</feature>
<feature type="transmembrane region" description="Helical" evidence="7">
    <location>
        <begin position="53"/>
        <end position="71"/>
    </location>
</feature>
<keyword evidence="5 7" id="KW-1133">Transmembrane helix</keyword>
<protein>
    <submittedName>
        <fullName evidence="9">Transporter, putative</fullName>
    </submittedName>
</protein>
<dbReference type="EMBL" id="CTRP01000012">
    <property type="protein sequence ID" value="CQR73068.1"/>
    <property type="molecule type" value="Genomic_DNA"/>
</dbReference>
<feature type="domain" description="Major facilitator superfamily (MFS) profile" evidence="8">
    <location>
        <begin position="7"/>
        <end position="401"/>
    </location>
</feature>
<feature type="transmembrane region" description="Helical" evidence="7">
    <location>
        <begin position="347"/>
        <end position="366"/>
    </location>
</feature>
<feature type="transmembrane region" description="Helical" evidence="7">
    <location>
        <begin position="226"/>
        <end position="247"/>
    </location>
</feature>
<dbReference type="SUPFAM" id="SSF103473">
    <property type="entry name" value="MFS general substrate transporter"/>
    <property type="match status" value="1"/>
</dbReference>
<dbReference type="PANTHER" id="PTHR23513:SF11">
    <property type="entry name" value="STAPHYLOFERRIN A TRANSPORTER"/>
    <property type="match status" value="1"/>
</dbReference>
<dbReference type="PANTHER" id="PTHR23513">
    <property type="entry name" value="INTEGRAL MEMBRANE EFFLUX PROTEIN-RELATED"/>
    <property type="match status" value="1"/>
</dbReference>
<evidence type="ECO:0000256" key="1">
    <source>
        <dbReference type="ARBA" id="ARBA00004651"/>
    </source>
</evidence>
<dbReference type="PROSITE" id="PS50850">
    <property type="entry name" value="MFS"/>
    <property type="match status" value="1"/>
</dbReference>
<dbReference type="Gene3D" id="1.20.1250.20">
    <property type="entry name" value="MFS general substrate transporter like domains"/>
    <property type="match status" value="2"/>
</dbReference>
<comment type="subcellular location">
    <subcellularLocation>
        <location evidence="1">Cell membrane</location>
        <topology evidence="1">Multi-pass membrane protein</topology>
    </subcellularLocation>
</comment>
<dbReference type="InterPro" id="IPR036259">
    <property type="entry name" value="MFS_trans_sf"/>
</dbReference>
<dbReference type="Pfam" id="PF05977">
    <property type="entry name" value="MFS_3"/>
    <property type="match status" value="1"/>
</dbReference>
<feature type="transmembrane region" description="Helical" evidence="7">
    <location>
        <begin position="289"/>
        <end position="306"/>
    </location>
</feature>
<dbReference type="GO" id="GO:0022857">
    <property type="term" value="F:transmembrane transporter activity"/>
    <property type="evidence" value="ECO:0007669"/>
    <property type="project" value="InterPro"/>
</dbReference>
<feature type="transmembrane region" description="Helical" evidence="7">
    <location>
        <begin position="12"/>
        <end position="33"/>
    </location>
</feature>
<proteinExistence type="predicted"/>
<reference evidence="10" key="1">
    <citation type="submission" date="2015-03" db="EMBL/GenBank/DDBJ databases">
        <authorList>
            <person name="Nijsse Bart"/>
        </authorList>
    </citation>
    <scope>NUCLEOTIDE SEQUENCE [LARGE SCALE GENOMIC DNA]</scope>
</reference>
<gene>
    <name evidence="9" type="ORF">SpAn4DRAFT_2300</name>
</gene>
<evidence type="ECO:0000259" key="8">
    <source>
        <dbReference type="PROSITE" id="PS50850"/>
    </source>
</evidence>
<sequence>MKETFRALQHRNYRLFYFGHGLSLIGTWMQRTATVWLVYRLTQSPEVLGTVDFSGQIAGIVLIPLAGVFLDRWNRYRVILWTQVLSMVQALALAALVFSGTIEVWQIVVLNMILGMINSFDMPARQAFVAQIVEDKADLPNAIALNSAMFNGARIIGPSVAGLAIAVFGEGLCYLFNGLSYIAILGALLAIKLTKPQMPAADSENILAGLKEGLVYTYKLLPIRMVLFLLVLVSLVGFPVLPLMPLFAGQVLHGGSETLGWLMAAFGLGALMGTIFLASRKSIVGIEKVITVTSIVFAVGLIGFSLSTTLWISLSIALVMGFGMIAQLASTNTIVQTLVDEDKRGRVMSLYVLSFGGIGPIGSLLAGHVAGLIGTAATFIIGGVLVLLGAVIFAWHLTAWRSEAQAVLAQKGIL</sequence>
<keyword evidence="2" id="KW-0813">Transport</keyword>
<dbReference type="InterPro" id="IPR010290">
    <property type="entry name" value="TM_effector"/>
</dbReference>
<feature type="transmembrane region" description="Helical" evidence="7">
    <location>
        <begin position="312"/>
        <end position="335"/>
    </location>
</feature>
<keyword evidence="3" id="KW-1003">Cell membrane</keyword>